<dbReference type="RefSeq" id="WP_408335988.1">
    <property type="nucleotide sequence ID" value="NZ_JAQQFH010000063.1"/>
</dbReference>
<accession>A0ABW9A286</accession>
<dbReference type="Gene3D" id="3.10.450.50">
    <property type="match status" value="1"/>
</dbReference>
<dbReference type="Proteomes" id="UP001629249">
    <property type="component" value="Unassembled WGS sequence"/>
</dbReference>
<dbReference type="SUPFAM" id="SSF54427">
    <property type="entry name" value="NTF2-like"/>
    <property type="match status" value="1"/>
</dbReference>
<reference evidence="1 2" key="1">
    <citation type="journal article" date="2024" name="Chem. Sci.">
        <title>Discovery of megapolipeptins by genome mining of a Burkholderiales bacteria collection.</title>
        <authorList>
            <person name="Paulo B.S."/>
            <person name="Recchia M.J.J."/>
            <person name="Lee S."/>
            <person name="Fergusson C.H."/>
            <person name="Romanowski S.B."/>
            <person name="Hernandez A."/>
            <person name="Krull N."/>
            <person name="Liu D.Y."/>
            <person name="Cavanagh H."/>
            <person name="Bos A."/>
            <person name="Gray C.A."/>
            <person name="Murphy B.T."/>
            <person name="Linington R.G."/>
            <person name="Eustaquio A.S."/>
        </authorList>
    </citation>
    <scope>NUCLEOTIDE SEQUENCE [LARGE SCALE GENOMIC DNA]</scope>
    <source>
        <strain evidence="1 2">RL16-012-BIC-B</strain>
    </source>
</reference>
<keyword evidence="2" id="KW-1185">Reference proteome</keyword>
<organism evidence="1 2">
    <name type="scientific">Paraburkholderia agricolaris</name>
    <dbReference type="NCBI Taxonomy" id="2152888"/>
    <lineage>
        <taxon>Bacteria</taxon>
        <taxon>Pseudomonadati</taxon>
        <taxon>Pseudomonadota</taxon>
        <taxon>Betaproteobacteria</taxon>
        <taxon>Burkholderiales</taxon>
        <taxon>Burkholderiaceae</taxon>
        <taxon>Paraburkholderia</taxon>
    </lineage>
</organism>
<dbReference type="EMBL" id="JAQQFN010000055">
    <property type="protein sequence ID" value="MFL9888990.1"/>
    <property type="molecule type" value="Genomic_DNA"/>
</dbReference>
<proteinExistence type="predicted"/>
<dbReference type="InterPro" id="IPR032710">
    <property type="entry name" value="NTF2-like_dom_sf"/>
</dbReference>
<protein>
    <submittedName>
        <fullName evidence="1">Ester cyclase</fullName>
    </submittedName>
</protein>
<dbReference type="PANTHER" id="PTHR38436:SF1">
    <property type="entry name" value="ESTER CYCLASE"/>
    <property type="match status" value="1"/>
</dbReference>
<evidence type="ECO:0000313" key="2">
    <source>
        <dbReference type="Proteomes" id="UP001629249"/>
    </source>
</evidence>
<gene>
    <name evidence="1" type="ORF">PQR66_38625</name>
</gene>
<evidence type="ECO:0000313" key="1">
    <source>
        <dbReference type="EMBL" id="MFL9888990.1"/>
    </source>
</evidence>
<sequence>MHNLQEENKLVVKKFNREFIENKNDSIYGELVSTEFHDGSSGGAGPDPYFFFTKIFRPAFPDAKVIIHDQVAEGDKVVTRKSYEGTHKGEFMGIPATGKVISFEVIEIIILRDGKYISHWAVADTLGLLKQLNATS</sequence>
<dbReference type="PANTHER" id="PTHR38436">
    <property type="entry name" value="POLYKETIDE CYCLASE SNOAL-LIKE DOMAIN"/>
    <property type="match status" value="1"/>
</dbReference>
<name>A0ABW9A286_9BURK</name>
<dbReference type="Pfam" id="PF07366">
    <property type="entry name" value="SnoaL"/>
    <property type="match status" value="1"/>
</dbReference>
<dbReference type="InterPro" id="IPR009959">
    <property type="entry name" value="Cyclase_SnoaL-like"/>
</dbReference>
<comment type="caution">
    <text evidence="1">The sequence shown here is derived from an EMBL/GenBank/DDBJ whole genome shotgun (WGS) entry which is preliminary data.</text>
</comment>